<keyword evidence="2" id="KW-0238">DNA-binding</keyword>
<evidence type="ECO:0000256" key="3">
    <source>
        <dbReference type="ARBA" id="ARBA00023163"/>
    </source>
</evidence>
<keyword evidence="1" id="KW-0805">Transcription regulation</keyword>
<dbReference type="GO" id="GO:0000976">
    <property type="term" value="F:transcription cis-regulatory region binding"/>
    <property type="evidence" value="ECO:0007669"/>
    <property type="project" value="TreeGrafter"/>
</dbReference>
<dbReference type="SMART" id="SM00342">
    <property type="entry name" value="HTH_ARAC"/>
    <property type="match status" value="1"/>
</dbReference>
<organism evidence="5 6">
    <name type="scientific">Saccharothrix coeruleofusca</name>
    <dbReference type="NCBI Taxonomy" id="33919"/>
    <lineage>
        <taxon>Bacteria</taxon>
        <taxon>Bacillati</taxon>
        <taxon>Actinomycetota</taxon>
        <taxon>Actinomycetes</taxon>
        <taxon>Pseudonocardiales</taxon>
        <taxon>Pseudonocardiaceae</taxon>
        <taxon>Saccharothrix</taxon>
    </lineage>
</organism>
<dbReference type="GO" id="GO:0005829">
    <property type="term" value="C:cytosol"/>
    <property type="evidence" value="ECO:0007669"/>
    <property type="project" value="TreeGrafter"/>
</dbReference>
<dbReference type="InterPro" id="IPR032687">
    <property type="entry name" value="AraC-type_N"/>
</dbReference>
<name>A0A918EHN4_9PSEU</name>
<protein>
    <submittedName>
        <fullName evidence="5">AraC family transcriptional regulator</fullName>
    </submittedName>
</protein>
<evidence type="ECO:0000256" key="2">
    <source>
        <dbReference type="ARBA" id="ARBA00023125"/>
    </source>
</evidence>
<dbReference type="PANTHER" id="PTHR47894">
    <property type="entry name" value="HTH-TYPE TRANSCRIPTIONAL REGULATOR GADX"/>
    <property type="match status" value="1"/>
</dbReference>
<proteinExistence type="predicted"/>
<dbReference type="Proteomes" id="UP000639606">
    <property type="component" value="Unassembled WGS sequence"/>
</dbReference>
<evidence type="ECO:0000256" key="1">
    <source>
        <dbReference type="ARBA" id="ARBA00023015"/>
    </source>
</evidence>
<keyword evidence="6" id="KW-1185">Reference proteome</keyword>
<evidence type="ECO:0000313" key="5">
    <source>
        <dbReference type="EMBL" id="GGP79222.1"/>
    </source>
</evidence>
<gene>
    <name evidence="5" type="ORF">GCM10010185_61300</name>
</gene>
<dbReference type="InterPro" id="IPR009057">
    <property type="entry name" value="Homeodomain-like_sf"/>
</dbReference>
<dbReference type="Gene3D" id="1.10.10.60">
    <property type="entry name" value="Homeodomain-like"/>
    <property type="match status" value="1"/>
</dbReference>
<evidence type="ECO:0000313" key="6">
    <source>
        <dbReference type="Proteomes" id="UP000639606"/>
    </source>
</evidence>
<comment type="caution">
    <text evidence="5">The sequence shown here is derived from an EMBL/GenBank/DDBJ whole genome shotgun (WGS) entry which is preliminary data.</text>
</comment>
<dbReference type="Pfam" id="PF12833">
    <property type="entry name" value="HTH_18"/>
    <property type="match status" value="1"/>
</dbReference>
<dbReference type="EMBL" id="BMRG01000019">
    <property type="protein sequence ID" value="GGP79222.1"/>
    <property type="molecule type" value="Genomic_DNA"/>
</dbReference>
<dbReference type="SUPFAM" id="SSF46689">
    <property type="entry name" value="Homeodomain-like"/>
    <property type="match status" value="1"/>
</dbReference>
<reference evidence="5" key="2">
    <citation type="submission" date="2020-09" db="EMBL/GenBank/DDBJ databases">
        <authorList>
            <person name="Sun Q."/>
            <person name="Ohkuma M."/>
        </authorList>
    </citation>
    <scope>NUCLEOTIDE SEQUENCE</scope>
    <source>
        <strain evidence="5">JCM 3313</strain>
    </source>
</reference>
<keyword evidence="3" id="KW-0804">Transcription</keyword>
<dbReference type="InterPro" id="IPR018060">
    <property type="entry name" value="HTH_AraC"/>
</dbReference>
<dbReference type="AlphaFoldDB" id="A0A918EHN4"/>
<dbReference type="GO" id="GO:0003700">
    <property type="term" value="F:DNA-binding transcription factor activity"/>
    <property type="evidence" value="ECO:0007669"/>
    <property type="project" value="InterPro"/>
</dbReference>
<dbReference type="RefSeq" id="WP_189226814.1">
    <property type="nucleotide sequence ID" value="NZ_BMRG01000019.1"/>
</dbReference>
<dbReference type="PANTHER" id="PTHR47894:SF1">
    <property type="entry name" value="HTH-TYPE TRANSCRIPTIONAL REGULATOR VQSM"/>
    <property type="match status" value="1"/>
</dbReference>
<dbReference type="Pfam" id="PF12625">
    <property type="entry name" value="Arabinose_bd"/>
    <property type="match status" value="1"/>
</dbReference>
<accession>A0A918EHN4</accession>
<dbReference type="PROSITE" id="PS01124">
    <property type="entry name" value="HTH_ARAC_FAMILY_2"/>
    <property type="match status" value="1"/>
</dbReference>
<evidence type="ECO:0000259" key="4">
    <source>
        <dbReference type="PROSITE" id="PS01124"/>
    </source>
</evidence>
<reference evidence="5" key="1">
    <citation type="journal article" date="2014" name="Int. J. Syst. Evol. Microbiol.">
        <title>Complete genome sequence of Corynebacterium casei LMG S-19264T (=DSM 44701T), isolated from a smear-ripened cheese.</title>
        <authorList>
            <consortium name="US DOE Joint Genome Institute (JGI-PGF)"/>
            <person name="Walter F."/>
            <person name="Albersmeier A."/>
            <person name="Kalinowski J."/>
            <person name="Ruckert C."/>
        </authorList>
    </citation>
    <scope>NUCLEOTIDE SEQUENCE</scope>
    <source>
        <strain evidence="5">JCM 3313</strain>
    </source>
</reference>
<feature type="domain" description="HTH araC/xylS-type" evidence="4">
    <location>
        <begin position="245"/>
        <end position="342"/>
    </location>
</feature>
<sequence length="344" mass="37970">MIGSAEPAALTRAVIPPTTLSGVVEVGRREGHPVAAWFAGTGLDPAELTTPSPVKVSFRQAAQVLRRAVRAMPDRPLGIRVGTRDPLLSFGMLGVAMRSCATTADALVLAHELHPAAGSLMDTDIDISGDEIALRLHERLPDPELIAFLCEEVLSSTVVFLRTLEAADWAPVRVELAYPAPAYAPEYRRFFRCPVEFGAAANRMVLPAAVLARRLPTHHEPTRAIAVENCRRLLDLDAARPDVVVAVETALSRNLRHAPTMTDTARRLRLTERTLRRKLTEAGERYSTIRDRVRERRATLLLRETALTVEAIAHETGFSDARELRRAYLRWTGQPPSAVRRGPR</sequence>